<gene>
    <name evidence="5" type="ORF">K4A83_16170</name>
</gene>
<organism evidence="5 6">
    <name type="scientific">Spirulina subsalsa FACHB-351</name>
    <dbReference type="NCBI Taxonomy" id="234711"/>
    <lineage>
        <taxon>Bacteria</taxon>
        <taxon>Bacillati</taxon>
        <taxon>Cyanobacteriota</taxon>
        <taxon>Cyanophyceae</taxon>
        <taxon>Spirulinales</taxon>
        <taxon>Spirulinaceae</taxon>
        <taxon>Spirulina</taxon>
    </lineage>
</organism>
<name>A0ABT3L9Z7_9CYAN</name>
<evidence type="ECO:0000313" key="5">
    <source>
        <dbReference type="EMBL" id="MCW6037795.1"/>
    </source>
</evidence>
<dbReference type="Pfam" id="PF12729">
    <property type="entry name" value="4HB_MCP_1"/>
    <property type="match status" value="1"/>
</dbReference>
<reference evidence="5 6" key="1">
    <citation type="submission" date="2021-08" db="EMBL/GenBank/DDBJ databases">
        <title>Draft genome sequence of Spirulina subsalsa with high tolerance to salinity and hype-accumulation of phycocyanin.</title>
        <authorList>
            <person name="Pei H."/>
            <person name="Jiang L."/>
        </authorList>
    </citation>
    <scope>NUCLEOTIDE SEQUENCE [LARGE SCALE GENOMIC DNA]</scope>
    <source>
        <strain evidence="5 6">FACHB-351</strain>
    </source>
</reference>
<dbReference type="EMBL" id="JAIHOM010000090">
    <property type="protein sequence ID" value="MCW6037795.1"/>
    <property type="molecule type" value="Genomic_DNA"/>
</dbReference>
<dbReference type="Gene3D" id="1.10.287.950">
    <property type="entry name" value="Methyl-accepting chemotaxis protein"/>
    <property type="match status" value="1"/>
</dbReference>
<evidence type="ECO:0000256" key="1">
    <source>
        <dbReference type="ARBA" id="ARBA00023224"/>
    </source>
</evidence>
<feature type="transmembrane region" description="Helical" evidence="3">
    <location>
        <begin position="184"/>
        <end position="205"/>
    </location>
</feature>
<dbReference type="InterPro" id="IPR004089">
    <property type="entry name" value="MCPsignal_dom"/>
</dbReference>
<proteinExistence type="predicted"/>
<keyword evidence="6" id="KW-1185">Reference proteome</keyword>
<keyword evidence="1 2" id="KW-0807">Transducer</keyword>
<sequence length="490" mass="53751">MIQNAKKSNNLKRRLQNISIFPALLLGIVGFSSLVGFWSINQKVGTIYDDRVVPLKQLKLVSDAYAVSIVDAANKANSDRITMAEALGSIQAAMSIIEGQWQQYKKTDLTREEQALVLEIENLFRRSDQMVYELEEVLQAGNRDRLMVLASSVYDVIDPITLRLNELMTLQLEVAEEERNGAAALYQMVLLIFIPVLVLTIVIVLSPLKKVLSQLLTAALEETIENLAKASSEIATVTEQQERVAAQQAVSVQETTTTMHQLEVSSQQSSEQAQLVAQRAQEVLELSQQGNEAVNGTMQGMQELQERVEAIAQQADHLNHQARQIGMISQLVGEVANQTNMLALNASIEAVRAGEHGKGFSVVATEIRKLAEQSQESVQKINHLVQSIQKSIQTTVNAAEVGSSTVQTNVQLAEVTANSFQGVTLAIEEVVASSQQIALSVQQEASAIQQIMQTMNDLSRVSQETVSGITQTKQGTQQLNETAFTLRAMI</sequence>
<dbReference type="PANTHER" id="PTHR32089:SF112">
    <property type="entry name" value="LYSOZYME-LIKE PROTEIN-RELATED"/>
    <property type="match status" value="1"/>
</dbReference>
<feature type="domain" description="Methyl-accepting transducer" evidence="4">
    <location>
        <begin position="223"/>
        <end position="459"/>
    </location>
</feature>
<dbReference type="PROSITE" id="PS50111">
    <property type="entry name" value="CHEMOTAXIS_TRANSDUC_2"/>
    <property type="match status" value="1"/>
</dbReference>
<dbReference type="RefSeq" id="WP_265265667.1">
    <property type="nucleotide sequence ID" value="NZ_JAIHOM010000090.1"/>
</dbReference>
<accession>A0ABT3L9Z7</accession>
<keyword evidence="3" id="KW-0472">Membrane</keyword>
<dbReference type="Proteomes" id="UP001526426">
    <property type="component" value="Unassembled WGS sequence"/>
</dbReference>
<dbReference type="SUPFAM" id="SSF58104">
    <property type="entry name" value="Methyl-accepting chemotaxis protein (MCP) signaling domain"/>
    <property type="match status" value="1"/>
</dbReference>
<comment type="caution">
    <text evidence="5">The sequence shown here is derived from an EMBL/GenBank/DDBJ whole genome shotgun (WGS) entry which is preliminary data.</text>
</comment>
<dbReference type="Pfam" id="PF00015">
    <property type="entry name" value="MCPsignal"/>
    <property type="match status" value="1"/>
</dbReference>
<protein>
    <submittedName>
        <fullName evidence="5">MCP four helix bundle domain-containing protein</fullName>
    </submittedName>
</protein>
<feature type="transmembrane region" description="Helical" evidence="3">
    <location>
        <begin position="20"/>
        <end position="40"/>
    </location>
</feature>
<dbReference type="PANTHER" id="PTHR32089">
    <property type="entry name" value="METHYL-ACCEPTING CHEMOTAXIS PROTEIN MCPB"/>
    <property type="match status" value="1"/>
</dbReference>
<keyword evidence="3" id="KW-1133">Transmembrane helix</keyword>
<dbReference type="SMART" id="SM00283">
    <property type="entry name" value="MA"/>
    <property type="match status" value="1"/>
</dbReference>
<keyword evidence="3" id="KW-0812">Transmembrane</keyword>
<dbReference type="InterPro" id="IPR024478">
    <property type="entry name" value="HlyB_4HB_MCP"/>
</dbReference>
<evidence type="ECO:0000259" key="4">
    <source>
        <dbReference type="PROSITE" id="PS50111"/>
    </source>
</evidence>
<evidence type="ECO:0000313" key="6">
    <source>
        <dbReference type="Proteomes" id="UP001526426"/>
    </source>
</evidence>
<evidence type="ECO:0000256" key="2">
    <source>
        <dbReference type="PROSITE-ProRule" id="PRU00284"/>
    </source>
</evidence>
<evidence type="ECO:0000256" key="3">
    <source>
        <dbReference type="SAM" id="Phobius"/>
    </source>
</evidence>